<organism evidence="4 5">
    <name type="scientific">Nyssa sinensis</name>
    <dbReference type="NCBI Taxonomy" id="561372"/>
    <lineage>
        <taxon>Eukaryota</taxon>
        <taxon>Viridiplantae</taxon>
        <taxon>Streptophyta</taxon>
        <taxon>Embryophyta</taxon>
        <taxon>Tracheophyta</taxon>
        <taxon>Spermatophyta</taxon>
        <taxon>Magnoliopsida</taxon>
        <taxon>eudicotyledons</taxon>
        <taxon>Gunneridae</taxon>
        <taxon>Pentapetalae</taxon>
        <taxon>asterids</taxon>
        <taxon>Cornales</taxon>
        <taxon>Nyssaceae</taxon>
        <taxon>Nyssa</taxon>
    </lineage>
</organism>
<dbReference type="InterPro" id="IPR056924">
    <property type="entry name" value="SH3_Tf2-1"/>
</dbReference>
<sequence length="254" mass="29486">MQTDNVLLSKKASATTDLVGPYHWRHGLLFFKGRVVVPNDPELRTRILPEINELLKLLKSNLATSINRMKQMADKKCREQEFQVNDWVLLKLHPYRQQTVFTIASQKLSNRYYGPYQILEHLGSVAYKLLLTDSARIHPVFHVSLLKPYYLPHDNLIPPTIDLPPFNEEGVVALEPQQVLETRWVNQGAKLVHESLVKWKVLPLEEATWESTSKLREHFSHSNLKDKILLEEGSNDRSLRRSRQAPHPNPKYFA</sequence>
<name>A0A5J5C8N0_9ASTE</name>
<keyword evidence="5" id="KW-1185">Reference proteome</keyword>
<dbReference type="AlphaFoldDB" id="A0A5J5C8N0"/>
<evidence type="ECO:0000313" key="4">
    <source>
        <dbReference type="EMBL" id="KAA8550347.1"/>
    </source>
</evidence>
<reference evidence="4 5" key="1">
    <citation type="submission" date="2019-09" db="EMBL/GenBank/DDBJ databases">
        <title>A chromosome-level genome assembly of the Chinese tupelo Nyssa sinensis.</title>
        <authorList>
            <person name="Yang X."/>
            <person name="Kang M."/>
            <person name="Yang Y."/>
            <person name="Xiong H."/>
            <person name="Wang M."/>
            <person name="Zhang Z."/>
            <person name="Wang Z."/>
            <person name="Wu H."/>
            <person name="Ma T."/>
            <person name="Liu J."/>
            <person name="Xi Z."/>
        </authorList>
    </citation>
    <scope>NUCLEOTIDE SEQUENCE [LARGE SCALE GENOMIC DNA]</scope>
    <source>
        <strain evidence="4">J267</strain>
        <tissue evidence="4">Leaf</tissue>
    </source>
</reference>
<accession>A0A5J5C8N0</accession>
<dbReference type="SUPFAM" id="SSF54160">
    <property type="entry name" value="Chromo domain-like"/>
    <property type="match status" value="1"/>
</dbReference>
<feature type="region of interest" description="Disordered" evidence="1">
    <location>
        <begin position="235"/>
        <end position="254"/>
    </location>
</feature>
<dbReference type="Pfam" id="PF24626">
    <property type="entry name" value="SH3_Tf2-1"/>
    <property type="match status" value="1"/>
</dbReference>
<feature type="domain" description="Chromo" evidence="2">
    <location>
        <begin position="175"/>
        <end position="219"/>
    </location>
</feature>
<dbReference type="InterPro" id="IPR016197">
    <property type="entry name" value="Chromo-like_dom_sf"/>
</dbReference>
<evidence type="ECO:0000259" key="2">
    <source>
        <dbReference type="Pfam" id="PF00385"/>
    </source>
</evidence>
<evidence type="ECO:0000256" key="1">
    <source>
        <dbReference type="SAM" id="MobiDB-lite"/>
    </source>
</evidence>
<dbReference type="OrthoDB" id="5554229at2759"/>
<protein>
    <submittedName>
        <fullName evidence="4">Uncharacterized protein</fullName>
    </submittedName>
</protein>
<dbReference type="Proteomes" id="UP000325577">
    <property type="component" value="Linkage Group LG0"/>
</dbReference>
<evidence type="ECO:0000259" key="3">
    <source>
        <dbReference type="Pfam" id="PF24626"/>
    </source>
</evidence>
<dbReference type="PANTHER" id="PTHR46148">
    <property type="entry name" value="CHROMO DOMAIN-CONTAINING PROTEIN"/>
    <property type="match status" value="1"/>
</dbReference>
<evidence type="ECO:0000313" key="5">
    <source>
        <dbReference type="Proteomes" id="UP000325577"/>
    </source>
</evidence>
<dbReference type="Gene3D" id="2.40.50.40">
    <property type="match status" value="1"/>
</dbReference>
<dbReference type="InterPro" id="IPR023780">
    <property type="entry name" value="Chromo_domain"/>
</dbReference>
<proteinExistence type="predicted"/>
<feature type="domain" description="Tf2-1-like SH3-like" evidence="3">
    <location>
        <begin position="86"/>
        <end position="149"/>
    </location>
</feature>
<dbReference type="Pfam" id="PF00385">
    <property type="entry name" value="Chromo"/>
    <property type="match status" value="1"/>
</dbReference>
<gene>
    <name evidence="4" type="ORF">F0562_002031</name>
</gene>
<dbReference type="PANTHER" id="PTHR46148:SF52">
    <property type="entry name" value="OS04G0603800 PROTEIN"/>
    <property type="match status" value="1"/>
</dbReference>
<dbReference type="EMBL" id="CM018031">
    <property type="protein sequence ID" value="KAA8550347.1"/>
    <property type="molecule type" value="Genomic_DNA"/>
</dbReference>